<reference evidence="3 4" key="1">
    <citation type="journal article" date="2012" name="Genome Biol.">
        <title>The genome of the polar eukaryotic microalga coccomyxa subellipsoidea reveals traits of cold adaptation.</title>
        <authorList>
            <person name="Blanc G."/>
            <person name="Agarkova I."/>
            <person name="Grimwood J."/>
            <person name="Kuo A."/>
            <person name="Brueggeman A."/>
            <person name="Dunigan D."/>
            <person name="Gurnon J."/>
            <person name="Ladunga I."/>
            <person name="Lindquist E."/>
            <person name="Lucas S."/>
            <person name="Pangilinan J."/>
            <person name="Proschold T."/>
            <person name="Salamov A."/>
            <person name="Schmutz J."/>
            <person name="Weeks D."/>
            <person name="Yamada T."/>
            <person name="Claverie J.M."/>
            <person name="Grigoriev I."/>
            <person name="Van Etten J."/>
            <person name="Lomsadze A."/>
            <person name="Borodovsky M."/>
        </authorList>
    </citation>
    <scope>NUCLEOTIDE SEQUENCE [LARGE SCALE GENOMIC DNA]</scope>
    <source>
        <strain evidence="3 4">C-169</strain>
    </source>
</reference>
<gene>
    <name evidence="3" type="ORF">COCSUDRAFT_65875</name>
</gene>
<feature type="region of interest" description="Disordered" evidence="1">
    <location>
        <begin position="83"/>
        <end position="113"/>
    </location>
</feature>
<dbReference type="KEGG" id="csl:COCSUDRAFT_65875"/>
<evidence type="ECO:0000256" key="1">
    <source>
        <dbReference type="SAM" id="MobiDB-lite"/>
    </source>
</evidence>
<dbReference type="AlphaFoldDB" id="I0YY83"/>
<comment type="caution">
    <text evidence="3">The sequence shown here is derived from an EMBL/GenBank/DDBJ whole genome shotgun (WGS) entry which is preliminary data.</text>
</comment>
<keyword evidence="2" id="KW-0472">Membrane</keyword>
<accession>I0YY83</accession>
<evidence type="ECO:0000313" key="3">
    <source>
        <dbReference type="EMBL" id="EIE23352.1"/>
    </source>
</evidence>
<keyword evidence="2" id="KW-1133">Transmembrane helix</keyword>
<evidence type="ECO:0000256" key="2">
    <source>
        <dbReference type="SAM" id="Phobius"/>
    </source>
</evidence>
<dbReference type="RefSeq" id="XP_005647896.1">
    <property type="nucleotide sequence ID" value="XM_005647839.1"/>
</dbReference>
<feature type="transmembrane region" description="Helical" evidence="2">
    <location>
        <begin position="38"/>
        <end position="55"/>
    </location>
</feature>
<proteinExistence type="predicted"/>
<feature type="compositionally biased region" description="Low complexity" evidence="1">
    <location>
        <begin position="125"/>
        <end position="145"/>
    </location>
</feature>
<dbReference type="OrthoDB" id="10462309at2759"/>
<dbReference type="EMBL" id="AGSI01000007">
    <property type="protein sequence ID" value="EIE23352.1"/>
    <property type="molecule type" value="Genomic_DNA"/>
</dbReference>
<evidence type="ECO:0000313" key="4">
    <source>
        <dbReference type="Proteomes" id="UP000007264"/>
    </source>
</evidence>
<dbReference type="GeneID" id="17041344"/>
<dbReference type="Proteomes" id="UP000007264">
    <property type="component" value="Unassembled WGS sequence"/>
</dbReference>
<organism evidence="3 4">
    <name type="scientific">Coccomyxa subellipsoidea (strain C-169)</name>
    <name type="common">Green microalga</name>
    <dbReference type="NCBI Taxonomy" id="574566"/>
    <lineage>
        <taxon>Eukaryota</taxon>
        <taxon>Viridiplantae</taxon>
        <taxon>Chlorophyta</taxon>
        <taxon>core chlorophytes</taxon>
        <taxon>Trebouxiophyceae</taxon>
        <taxon>Trebouxiophyceae incertae sedis</taxon>
        <taxon>Coccomyxaceae</taxon>
        <taxon>Coccomyxa</taxon>
        <taxon>Coccomyxa subellipsoidea</taxon>
    </lineage>
</organism>
<feature type="compositionally biased region" description="Basic residues" evidence="1">
    <location>
        <begin position="162"/>
        <end position="173"/>
    </location>
</feature>
<protein>
    <submittedName>
        <fullName evidence="3">Uncharacterized protein</fullName>
    </submittedName>
</protein>
<sequence length="173" mass="18804">MGWSEEVHARRLLDLKERRKKEKSAGKYAVAEIRGNSGSLPVAILVGTVASVVAWRKEGRFLRGRDVRRIPYIGSWLAEHVPRWRDDSPRKKAAAAAARRAKAQSSSGRSEATAAFEAVSALHAQQPTAPVQAAAQSASAATSSSNPRADFLPASAQQGTPKKPRNRKKTKRK</sequence>
<name>I0YY83_COCSC</name>
<keyword evidence="4" id="KW-1185">Reference proteome</keyword>
<feature type="region of interest" description="Disordered" evidence="1">
    <location>
        <begin position="125"/>
        <end position="173"/>
    </location>
</feature>
<keyword evidence="2" id="KW-0812">Transmembrane</keyword>